<proteinExistence type="predicted"/>
<evidence type="ECO:0000313" key="2">
    <source>
        <dbReference type="EMBL" id="MCI90800.1"/>
    </source>
</evidence>
<evidence type="ECO:0000313" key="3">
    <source>
        <dbReference type="Proteomes" id="UP000265520"/>
    </source>
</evidence>
<organism evidence="2 3">
    <name type="scientific">Trifolium medium</name>
    <dbReference type="NCBI Taxonomy" id="97028"/>
    <lineage>
        <taxon>Eukaryota</taxon>
        <taxon>Viridiplantae</taxon>
        <taxon>Streptophyta</taxon>
        <taxon>Embryophyta</taxon>
        <taxon>Tracheophyta</taxon>
        <taxon>Spermatophyta</taxon>
        <taxon>Magnoliopsida</taxon>
        <taxon>eudicotyledons</taxon>
        <taxon>Gunneridae</taxon>
        <taxon>Pentapetalae</taxon>
        <taxon>rosids</taxon>
        <taxon>fabids</taxon>
        <taxon>Fabales</taxon>
        <taxon>Fabaceae</taxon>
        <taxon>Papilionoideae</taxon>
        <taxon>50 kb inversion clade</taxon>
        <taxon>NPAAA clade</taxon>
        <taxon>Hologalegina</taxon>
        <taxon>IRL clade</taxon>
        <taxon>Trifolieae</taxon>
        <taxon>Trifolium</taxon>
    </lineage>
</organism>
<feature type="compositionally biased region" description="Low complexity" evidence="1">
    <location>
        <begin position="29"/>
        <end position="41"/>
    </location>
</feature>
<accession>A0A392VWH1</accession>
<comment type="caution">
    <text evidence="2">The sequence shown here is derived from an EMBL/GenBank/DDBJ whole genome shotgun (WGS) entry which is preliminary data.</text>
</comment>
<name>A0A392VWH1_9FABA</name>
<keyword evidence="3" id="KW-1185">Reference proteome</keyword>
<evidence type="ECO:0000256" key="1">
    <source>
        <dbReference type="SAM" id="MobiDB-lite"/>
    </source>
</evidence>
<feature type="region of interest" description="Disordered" evidence="1">
    <location>
        <begin position="29"/>
        <end position="51"/>
    </location>
</feature>
<feature type="compositionally biased region" description="Polar residues" evidence="1">
    <location>
        <begin position="42"/>
        <end position="51"/>
    </location>
</feature>
<dbReference type="Proteomes" id="UP000265520">
    <property type="component" value="Unassembled WGS sequence"/>
</dbReference>
<dbReference type="AlphaFoldDB" id="A0A392VWH1"/>
<dbReference type="EMBL" id="LXQA011254587">
    <property type="protein sequence ID" value="MCI90800.1"/>
    <property type="molecule type" value="Genomic_DNA"/>
</dbReference>
<sequence>MESSVVSVNWLLYLRCATDLYCISFDPTSASSSSYNCSSLSATPTACSAPT</sequence>
<feature type="non-terminal residue" evidence="2">
    <location>
        <position position="51"/>
    </location>
</feature>
<protein>
    <submittedName>
        <fullName evidence="2">Uncharacterized protein</fullName>
    </submittedName>
</protein>
<reference evidence="2 3" key="1">
    <citation type="journal article" date="2018" name="Front. Plant Sci.">
        <title>Red Clover (Trifolium pratense) and Zigzag Clover (T. medium) - A Picture of Genomic Similarities and Differences.</title>
        <authorList>
            <person name="Dluhosova J."/>
            <person name="Istvanek J."/>
            <person name="Nedelnik J."/>
            <person name="Repkova J."/>
        </authorList>
    </citation>
    <scope>NUCLEOTIDE SEQUENCE [LARGE SCALE GENOMIC DNA]</scope>
    <source>
        <strain evidence="3">cv. 10/8</strain>
        <tissue evidence="2">Leaf</tissue>
    </source>
</reference>